<dbReference type="EMBL" id="OX465083">
    <property type="protein sequence ID" value="CAI9293843.1"/>
    <property type="molecule type" value="Genomic_DNA"/>
</dbReference>
<proteinExistence type="predicted"/>
<sequence>MEGYFPMKLKRKDLDEVNDDFCDFSLSSPARKIRRLDAELPPIVEEEEMGSPLVFEQSVPSQATSMEQVMTRSSVAINELNGSLPENEERAIVLYDPMNNIPSLQSRSPFSISVNSDFLSGYKSGSEPSKGSLAVVPWVAPPSHHRGNPEVGFPEASEMMDADDMEAITMDIEDANSQQFPRNEMNQWQQHCMIPEAPMNLSTPISWSASSLIIRTRNHVLMFGEPRGEFIAQEKAIARSCANIQMKEVVYRSRDVSEDVLQFIEYGSDDLLGRWPLTPPADRSMRPLSGALLIGPSTLRKDGNTDYR</sequence>
<dbReference type="PANTHER" id="PTHR35510:SF1">
    <property type="entry name" value="DBH-LIKE MONOOXYGENASE"/>
    <property type="match status" value="1"/>
</dbReference>
<name>A0AA35ZJN5_LACSI</name>
<evidence type="ECO:0000313" key="2">
    <source>
        <dbReference type="Proteomes" id="UP001177003"/>
    </source>
</evidence>
<organism evidence="1 2">
    <name type="scientific">Lactuca saligna</name>
    <name type="common">Willowleaf lettuce</name>
    <dbReference type="NCBI Taxonomy" id="75948"/>
    <lineage>
        <taxon>Eukaryota</taxon>
        <taxon>Viridiplantae</taxon>
        <taxon>Streptophyta</taxon>
        <taxon>Embryophyta</taxon>
        <taxon>Tracheophyta</taxon>
        <taxon>Spermatophyta</taxon>
        <taxon>Magnoliopsida</taxon>
        <taxon>eudicotyledons</taxon>
        <taxon>Gunneridae</taxon>
        <taxon>Pentapetalae</taxon>
        <taxon>asterids</taxon>
        <taxon>campanulids</taxon>
        <taxon>Asterales</taxon>
        <taxon>Asteraceae</taxon>
        <taxon>Cichorioideae</taxon>
        <taxon>Cichorieae</taxon>
        <taxon>Lactucinae</taxon>
        <taxon>Lactuca</taxon>
    </lineage>
</organism>
<keyword evidence="2" id="KW-1185">Reference proteome</keyword>
<dbReference type="AlphaFoldDB" id="A0AA35ZJN5"/>
<protein>
    <submittedName>
        <fullName evidence="1">Uncharacterized protein</fullName>
    </submittedName>
</protein>
<accession>A0AA35ZJN5</accession>
<dbReference type="PANTHER" id="PTHR35510">
    <property type="entry name" value="DBH-LIKE MONOOXYGENASE"/>
    <property type="match status" value="1"/>
</dbReference>
<evidence type="ECO:0000313" key="1">
    <source>
        <dbReference type="EMBL" id="CAI9293843.1"/>
    </source>
</evidence>
<gene>
    <name evidence="1" type="ORF">LSALG_LOCUS32853</name>
</gene>
<dbReference type="Proteomes" id="UP001177003">
    <property type="component" value="Chromosome 7"/>
</dbReference>
<reference evidence="1" key="1">
    <citation type="submission" date="2023-04" db="EMBL/GenBank/DDBJ databases">
        <authorList>
            <person name="Vijverberg K."/>
            <person name="Xiong W."/>
            <person name="Schranz E."/>
        </authorList>
    </citation>
    <scope>NUCLEOTIDE SEQUENCE</scope>
</reference>